<dbReference type="InterPro" id="IPR000073">
    <property type="entry name" value="AB_hydrolase_1"/>
</dbReference>
<organism evidence="2 3">
    <name type="scientific">Mycolicibacter longobardus</name>
    <dbReference type="NCBI Taxonomy" id="1108812"/>
    <lineage>
        <taxon>Bacteria</taxon>
        <taxon>Bacillati</taxon>
        <taxon>Actinomycetota</taxon>
        <taxon>Actinomycetes</taxon>
        <taxon>Mycobacteriales</taxon>
        <taxon>Mycobacteriaceae</taxon>
        <taxon>Mycolicibacter</taxon>
    </lineage>
</organism>
<gene>
    <name evidence="2" type="ORF">AWC16_11655</name>
</gene>
<reference evidence="2 3" key="1">
    <citation type="submission" date="2016-01" db="EMBL/GenBank/DDBJ databases">
        <title>The new phylogeny of the genus Mycobacterium.</title>
        <authorList>
            <person name="Tarcisio F."/>
            <person name="Conor M."/>
            <person name="Antonella G."/>
            <person name="Elisabetta G."/>
            <person name="Giulia F.S."/>
            <person name="Sara T."/>
            <person name="Anna F."/>
            <person name="Clotilde B."/>
            <person name="Roberto B."/>
            <person name="Veronica D.S."/>
            <person name="Fabio R."/>
            <person name="Monica P."/>
            <person name="Olivier J."/>
            <person name="Enrico T."/>
            <person name="Nicola S."/>
        </authorList>
    </citation>
    <scope>NUCLEOTIDE SEQUENCE [LARGE SCALE GENOMIC DNA]</scope>
    <source>
        <strain evidence="2 3">DSM 45394</strain>
    </source>
</reference>
<evidence type="ECO:0000313" key="2">
    <source>
        <dbReference type="EMBL" id="ORW11321.1"/>
    </source>
</evidence>
<dbReference type="InterPro" id="IPR029058">
    <property type="entry name" value="AB_hydrolase_fold"/>
</dbReference>
<dbReference type="Gene3D" id="3.40.50.1820">
    <property type="entry name" value="alpha/beta hydrolase"/>
    <property type="match status" value="1"/>
</dbReference>
<proteinExistence type="predicted"/>
<protein>
    <recommendedName>
        <fullName evidence="1">AB hydrolase-1 domain-containing protein</fullName>
    </recommendedName>
</protein>
<dbReference type="PANTHER" id="PTHR13617">
    <property type="entry name" value="PROTEIN ABHD18"/>
    <property type="match status" value="1"/>
</dbReference>
<dbReference type="EMBL" id="LQPG01000018">
    <property type="protein sequence ID" value="ORW11321.1"/>
    <property type="molecule type" value="Genomic_DNA"/>
</dbReference>
<evidence type="ECO:0000259" key="1">
    <source>
        <dbReference type="Pfam" id="PF12697"/>
    </source>
</evidence>
<dbReference type="STRING" id="1108812.AWC16_11655"/>
<dbReference type="OrthoDB" id="4739610at2"/>
<comment type="caution">
    <text evidence="2">The sequence shown here is derived from an EMBL/GenBank/DDBJ whole genome shotgun (WGS) entry which is preliminary data.</text>
</comment>
<dbReference type="SUPFAM" id="SSF53474">
    <property type="entry name" value="alpha/beta-Hydrolases"/>
    <property type="match status" value="1"/>
</dbReference>
<evidence type="ECO:0000313" key="3">
    <source>
        <dbReference type="Proteomes" id="UP000193866"/>
    </source>
</evidence>
<dbReference type="Proteomes" id="UP000193866">
    <property type="component" value="Unassembled WGS sequence"/>
</dbReference>
<accession>A0A1X1YJX2</accession>
<dbReference type="AlphaFoldDB" id="A0A1X1YJX2"/>
<dbReference type="Pfam" id="PF12697">
    <property type="entry name" value="Abhydrolase_6"/>
    <property type="match status" value="1"/>
</dbReference>
<dbReference type="GO" id="GO:0003824">
    <property type="term" value="F:catalytic activity"/>
    <property type="evidence" value="ECO:0007669"/>
    <property type="project" value="UniProtKB-ARBA"/>
</dbReference>
<feature type="domain" description="AB hydrolase-1" evidence="1">
    <location>
        <begin position="132"/>
        <end position="319"/>
    </location>
</feature>
<sequence length="350" mass="38674">MAQDWAGRVGLAPHIALDEAVLAFIRSRQPKDPPREEAERSMAEMAAAAKLFESEGWLADPRSYHRAPHPLRSSDLQSHGSTTVPRHETVTFASNFRPREAEPGAQRWTATEDNDTVLVRLLRHREPRAPWVVCLHGFGMGSSRFDVTFVWGSYLHKQLGFNVAVPVLPFHGPRRMPGDFQMLSMDLSATLHSISQAIWDIRRLVGWIQETSGAPVGVYGLSLGGYLAALLAGVEPLDCVVAGVPFVDVPALMAHHSPPPAYLDTLRATETHDVFRVVSPLAIKPLLPRDRRAIVAARADRLIPADQPPALQAAWESSRLDWCNGGHVGFVWSRTAKSLVGQRFQESLYA</sequence>
<name>A0A1X1YJX2_9MYCO</name>
<dbReference type="PANTHER" id="PTHR13617:SF14">
    <property type="entry name" value="PROTEIN ABHD18"/>
    <property type="match status" value="1"/>
</dbReference>
<keyword evidence="3" id="KW-1185">Reference proteome</keyword>